<evidence type="ECO:0000256" key="1">
    <source>
        <dbReference type="SAM" id="MobiDB-lite"/>
    </source>
</evidence>
<evidence type="ECO:0000313" key="4">
    <source>
        <dbReference type="Proteomes" id="UP001212841"/>
    </source>
</evidence>
<proteinExistence type="predicted"/>
<dbReference type="Gene3D" id="2.30.29.30">
    <property type="entry name" value="Pleckstrin-homology domain (PH domain)/Phosphotyrosine-binding domain (PTB)"/>
    <property type="match status" value="1"/>
</dbReference>
<feature type="region of interest" description="Disordered" evidence="1">
    <location>
        <begin position="1"/>
        <end position="24"/>
    </location>
</feature>
<reference evidence="3" key="1">
    <citation type="submission" date="2020-05" db="EMBL/GenBank/DDBJ databases">
        <title>Phylogenomic resolution of chytrid fungi.</title>
        <authorList>
            <person name="Stajich J.E."/>
            <person name="Amses K."/>
            <person name="Simmons R."/>
            <person name="Seto K."/>
            <person name="Myers J."/>
            <person name="Bonds A."/>
            <person name="Quandt C.A."/>
            <person name="Barry K."/>
            <person name="Liu P."/>
            <person name="Grigoriev I."/>
            <person name="Longcore J.E."/>
            <person name="James T.Y."/>
        </authorList>
    </citation>
    <scope>NUCLEOTIDE SEQUENCE</scope>
    <source>
        <strain evidence="3">JEL0318</strain>
    </source>
</reference>
<keyword evidence="4" id="KW-1185">Reference proteome</keyword>
<dbReference type="InterPro" id="IPR001849">
    <property type="entry name" value="PH_domain"/>
</dbReference>
<comment type="caution">
    <text evidence="3">The sequence shown here is derived from an EMBL/GenBank/DDBJ whole genome shotgun (WGS) entry which is preliminary data.</text>
</comment>
<dbReference type="AlphaFoldDB" id="A0AAD5S310"/>
<protein>
    <recommendedName>
        <fullName evidence="2">PH domain-containing protein</fullName>
    </recommendedName>
</protein>
<gene>
    <name evidence="3" type="ORF">HK097_003753</name>
</gene>
<name>A0AAD5S310_9FUNG</name>
<dbReference type="EMBL" id="JADGJD010001908">
    <property type="protein sequence ID" value="KAJ3036735.1"/>
    <property type="molecule type" value="Genomic_DNA"/>
</dbReference>
<sequence length="190" mass="21669">MPSRAASQDIFVDTEDRLAEEDEERAAKDLELRTKLKAESDARVERALRQKAEAVKWAKERETRERKGVEEQKSILSKVDDEVTPTIKGFKSQALLSNFINVQTPDGRFWTRRWAVVKAQKLYLYKDELATKPLETIDLPGTSWRNAMAAEIVTIPNSFAIKPKTGGERVFLADNKAHYYQTLAAIELKS</sequence>
<accession>A0AAD5S310</accession>
<evidence type="ECO:0000259" key="2">
    <source>
        <dbReference type="Pfam" id="PF00169"/>
    </source>
</evidence>
<evidence type="ECO:0000313" key="3">
    <source>
        <dbReference type="EMBL" id="KAJ3036735.1"/>
    </source>
</evidence>
<dbReference type="SUPFAM" id="SSF50729">
    <property type="entry name" value="PH domain-like"/>
    <property type="match status" value="1"/>
</dbReference>
<organism evidence="3 4">
    <name type="scientific">Rhizophlyctis rosea</name>
    <dbReference type="NCBI Taxonomy" id="64517"/>
    <lineage>
        <taxon>Eukaryota</taxon>
        <taxon>Fungi</taxon>
        <taxon>Fungi incertae sedis</taxon>
        <taxon>Chytridiomycota</taxon>
        <taxon>Chytridiomycota incertae sedis</taxon>
        <taxon>Chytridiomycetes</taxon>
        <taxon>Rhizophlyctidales</taxon>
        <taxon>Rhizophlyctidaceae</taxon>
        <taxon>Rhizophlyctis</taxon>
    </lineage>
</organism>
<dbReference type="Pfam" id="PF00169">
    <property type="entry name" value="PH"/>
    <property type="match status" value="1"/>
</dbReference>
<dbReference type="InterPro" id="IPR011993">
    <property type="entry name" value="PH-like_dom_sf"/>
</dbReference>
<dbReference type="Proteomes" id="UP001212841">
    <property type="component" value="Unassembled WGS sequence"/>
</dbReference>
<feature type="domain" description="PH" evidence="2">
    <location>
        <begin position="103"/>
        <end position="178"/>
    </location>
</feature>